<dbReference type="Proteomes" id="UP000285258">
    <property type="component" value="Unassembled WGS sequence"/>
</dbReference>
<dbReference type="RefSeq" id="WP_087190740.1">
    <property type="nucleotide sequence ID" value="NZ_CP168029.1"/>
</dbReference>
<organism evidence="8 9">
    <name type="scientific">Gordonibacter urolithinfaciens</name>
    <dbReference type="NCBI Taxonomy" id="1335613"/>
    <lineage>
        <taxon>Bacteria</taxon>
        <taxon>Bacillati</taxon>
        <taxon>Actinomycetota</taxon>
        <taxon>Coriobacteriia</taxon>
        <taxon>Eggerthellales</taxon>
        <taxon>Eggerthellaceae</taxon>
        <taxon>Gordonibacter</taxon>
    </lineage>
</organism>
<evidence type="ECO:0000313" key="10">
    <source>
        <dbReference type="Proteomes" id="UP000468327"/>
    </source>
</evidence>
<evidence type="ECO:0000259" key="6">
    <source>
        <dbReference type="PROSITE" id="PS50977"/>
    </source>
</evidence>
<protein>
    <submittedName>
        <fullName evidence="7">TetR family transcriptional regulator</fullName>
    </submittedName>
</protein>
<evidence type="ECO:0000313" key="7">
    <source>
        <dbReference type="EMBL" id="MVN16322.1"/>
    </source>
</evidence>
<keyword evidence="2 4" id="KW-0238">DNA-binding</keyword>
<keyword evidence="1" id="KW-0805">Transcription regulation</keyword>
<dbReference type="Pfam" id="PF00440">
    <property type="entry name" value="TetR_N"/>
    <property type="match status" value="1"/>
</dbReference>
<dbReference type="PROSITE" id="PS50977">
    <property type="entry name" value="HTH_TETR_2"/>
    <property type="match status" value="1"/>
</dbReference>
<evidence type="ECO:0000256" key="2">
    <source>
        <dbReference type="ARBA" id="ARBA00023125"/>
    </source>
</evidence>
<dbReference type="AlphaFoldDB" id="A0A1Y4FVK6"/>
<accession>A0A1Y4FVK6</accession>
<dbReference type="Gene3D" id="1.10.357.10">
    <property type="entry name" value="Tetracycline Repressor, domain 2"/>
    <property type="match status" value="1"/>
</dbReference>
<comment type="caution">
    <text evidence="8">The sequence shown here is derived from an EMBL/GenBank/DDBJ whole genome shotgun (WGS) entry which is preliminary data.</text>
</comment>
<evidence type="ECO:0000313" key="9">
    <source>
        <dbReference type="Proteomes" id="UP000285258"/>
    </source>
</evidence>
<reference evidence="8" key="2">
    <citation type="journal article" date="2019" name="Int. J. Syst. Evol. Microbiol.">
        <title>Gordonibacter faecihominis is a later heterotypic synonym of Gordonibacter urolithinfaciens.</title>
        <authorList>
            <person name="Danylec N."/>
            <person name="Stoll D.A."/>
            <person name="Huch M."/>
        </authorList>
    </citation>
    <scope>NUCLEOTIDE SEQUENCE</scope>
    <source>
        <strain evidence="8">DSM 27213</strain>
    </source>
</reference>
<reference evidence="7 10" key="4">
    <citation type="submission" date="2019-11" db="EMBL/GenBank/DDBJ databases">
        <title>Whole genome shotgun sequencing (WGS) data from Adlercreutzia equolifaciens ResAG-91, Eggerthella lenta MRI-F36, MRI-F37, MRI-F40, ResAG-49, ResAG-88, ResAG-121, ResAG-145, and Gordonibacter sp. ResAG-5, ResAG-26, ResAG-43, ResAG-50, ResAG-59.</title>
        <authorList>
            <person name="Stoll D.A."/>
            <person name="Danylec N."/>
            <person name="Franz C.M.A.P."/>
            <person name="Huch M."/>
        </authorList>
    </citation>
    <scope>NUCLEOTIDE SEQUENCE [LARGE SCALE GENOMIC DNA]</scope>
    <source>
        <strain evidence="7 10">ResAG-59</strain>
    </source>
</reference>
<dbReference type="EMBL" id="QIBW01000003">
    <property type="protein sequence ID" value="ROT91056.1"/>
    <property type="molecule type" value="Genomic_DNA"/>
</dbReference>
<dbReference type="PANTHER" id="PTHR47506">
    <property type="entry name" value="TRANSCRIPTIONAL REGULATORY PROTEIN"/>
    <property type="match status" value="1"/>
</dbReference>
<evidence type="ECO:0000256" key="3">
    <source>
        <dbReference type="ARBA" id="ARBA00023163"/>
    </source>
</evidence>
<keyword evidence="3" id="KW-0804">Transcription</keyword>
<feature type="DNA-binding region" description="H-T-H motif" evidence="4">
    <location>
        <begin position="47"/>
        <end position="66"/>
    </location>
</feature>
<dbReference type="InterPro" id="IPR001647">
    <property type="entry name" value="HTH_TetR"/>
</dbReference>
<evidence type="ECO:0000313" key="8">
    <source>
        <dbReference type="EMBL" id="ROT91056.1"/>
    </source>
</evidence>
<feature type="region of interest" description="Disordered" evidence="5">
    <location>
        <begin position="1"/>
        <end position="26"/>
    </location>
</feature>
<feature type="domain" description="HTH tetR-type" evidence="6">
    <location>
        <begin position="24"/>
        <end position="84"/>
    </location>
</feature>
<evidence type="ECO:0000256" key="1">
    <source>
        <dbReference type="ARBA" id="ARBA00023015"/>
    </source>
</evidence>
<evidence type="ECO:0000256" key="5">
    <source>
        <dbReference type="SAM" id="MobiDB-lite"/>
    </source>
</evidence>
<dbReference type="Proteomes" id="UP000468327">
    <property type="component" value="Unassembled WGS sequence"/>
</dbReference>
<dbReference type="InterPro" id="IPR009057">
    <property type="entry name" value="Homeodomain-like_sf"/>
</dbReference>
<evidence type="ECO:0000256" key="4">
    <source>
        <dbReference type="PROSITE-ProRule" id="PRU00335"/>
    </source>
</evidence>
<dbReference type="GO" id="GO:0003677">
    <property type="term" value="F:DNA binding"/>
    <property type="evidence" value="ECO:0007669"/>
    <property type="project" value="UniProtKB-UniRule"/>
</dbReference>
<reference evidence="8" key="3">
    <citation type="journal article" date="2019" name="Microbiol. Resour. Announc.">
        <title>Draft Genome Sequences of Type Strains of Gordonibacter faecihominis, Paraeggerthella hongkongensis, Parvibacter caecicola,Slackia equolifaciens, Slackia faecicanis, and Slackia isoflavoniconvertens.</title>
        <authorList>
            <person name="Danylec N."/>
            <person name="Stoll D.A."/>
            <person name="Dotsch A."/>
            <person name="Huch M."/>
        </authorList>
    </citation>
    <scope>NUCLEOTIDE SEQUENCE</scope>
    <source>
        <strain evidence="8">DSM 27213</strain>
    </source>
</reference>
<proteinExistence type="predicted"/>
<keyword evidence="10" id="KW-1185">Reference proteome</keyword>
<feature type="compositionally biased region" description="Basic and acidic residues" evidence="5">
    <location>
        <begin position="1"/>
        <end position="12"/>
    </location>
</feature>
<name>A0A1Y4FVK6_9ACTN</name>
<reference evidence="9" key="1">
    <citation type="submission" date="2018-05" db="EMBL/GenBank/DDBJ databases">
        <title>Genome Sequencing of selected type strains of the family Eggerthellaceae.</title>
        <authorList>
            <person name="Danylec N."/>
            <person name="Stoll D.A."/>
            <person name="Doetsch A."/>
            <person name="Huch M."/>
        </authorList>
    </citation>
    <scope>NUCLEOTIDE SEQUENCE [LARGE SCALE GENOMIC DNA]</scope>
    <source>
        <strain evidence="9">DSM 27213</strain>
    </source>
</reference>
<sequence length="200" mass="22433">MEEDTTKTERSGKKPKKRAPRDPAGRRQAIIDAAANLIAREGSSKITNRRVAEEASVPLGSTTQYFKSIDELRREGLAEVARRIEHEYDEAFRVTEQGIQNATALADFINEYLSDQQRVHADAALYAAAIEDPDVEDITRSAFESFLRRCAPFMDEQRAKILCAFMEGAIINSCFMGVPYDRETIQKAVSLILEEDDAAK</sequence>
<dbReference type="PANTHER" id="PTHR47506:SF6">
    <property type="entry name" value="HTH-TYPE TRANSCRIPTIONAL REPRESSOR NEMR"/>
    <property type="match status" value="1"/>
</dbReference>
<dbReference type="SUPFAM" id="SSF46689">
    <property type="entry name" value="Homeodomain-like"/>
    <property type="match status" value="1"/>
</dbReference>
<dbReference type="EMBL" id="WPOC01000028">
    <property type="protein sequence ID" value="MVN16322.1"/>
    <property type="molecule type" value="Genomic_DNA"/>
</dbReference>
<gene>
    <name evidence="8" type="ORF">DMP12_03355</name>
    <name evidence="7" type="ORF">GO738_13400</name>
</gene>